<dbReference type="RefSeq" id="WP_085472653.1">
    <property type="nucleotide sequence ID" value="NZ_CP038029.1"/>
</dbReference>
<dbReference type="Proteomes" id="UP000192980">
    <property type="component" value="Unassembled WGS sequence"/>
</dbReference>
<organism evidence="1 2">
    <name type="scientific">Sphingobacterium psychroaquaticum</name>
    <dbReference type="NCBI Taxonomy" id="561061"/>
    <lineage>
        <taxon>Bacteria</taxon>
        <taxon>Pseudomonadati</taxon>
        <taxon>Bacteroidota</taxon>
        <taxon>Sphingobacteriia</taxon>
        <taxon>Sphingobacteriales</taxon>
        <taxon>Sphingobacteriaceae</taxon>
        <taxon>Sphingobacterium</taxon>
    </lineage>
</organism>
<dbReference type="STRING" id="561061.SAMN05660862_1894"/>
<gene>
    <name evidence="1" type="ORF">SAMN05660862_1894</name>
</gene>
<dbReference type="GO" id="GO:0006355">
    <property type="term" value="P:regulation of DNA-templated transcription"/>
    <property type="evidence" value="ECO:0007669"/>
    <property type="project" value="InterPro"/>
</dbReference>
<proteinExistence type="predicted"/>
<dbReference type="SUPFAM" id="SSF46894">
    <property type="entry name" value="C-terminal effector domain of the bipartite response regulators"/>
    <property type="match status" value="1"/>
</dbReference>
<evidence type="ECO:0000313" key="2">
    <source>
        <dbReference type="Proteomes" id="UP000192980"/>
    </source>
</evidence>
<evidence type="ECO:0000313" key="1">
    <source>
        <dbReference type="EMBL" id="SMG29190.1"/>
    </source>
</evidence>
<reference evidence="1 2" key="1">
    <citation type="submission" date="2017-04" db="EMBL/GenBank/DDBJ databases">
        <authorList>
            <person name="Afonso C.L."/>
            <person name="Miller P.J."/>
            <person name="Scott M.A."/>
            <person name="Spackman E."/>
            <person name="Goraichik I."/>
            <person name="Dimitrov K.M."/>
            <person name="Suarez D.L."/>
            <person name="Swayne D.E."/>
        </authorList>
    </citation>
    <scope>NUCLEOTIDE SEQUENCE [LARGE SCALE GENOMIC DNA]</scope>
    <source>
        <strain evidence="1 2">DSM 22418</strain>
    </source>
</reference>
<dbReference type="AlphaFoldDB" id="A0A1X7JNF6"/>
<dbReference type="EMBL" id="FXAU01000003">
    <property type="protein sequence ID" value="SMG29190.1"/>
    <property type="molecule type" value="Genomic_DNA"/>
</dbReference>
<keyword evidence="2" id="KW-1185">Reference proteome</keyword>
<accession>A0A1X7JNF6</accession>
<name>A0A1X7JNF6_9SPHI</name>
<sequence length="238" mass="27450">MKTLLFFVLSLLLSYYTLLADASQEKDSAPRHRIFQETTSVANSINLEQLRLEEEKKQIEDFFLESKRNKAIIHGLLAALLINICLGTMFYLRLRRKKIVYRSMTLLDKEIDTPVERKYKPGDIMANRKPYAAQNSIPPQVSLELKDFLALHIVNDRSWGDFKVLFSQDFPNFYDDLKASSIPFSEGDLRLLSLVYLNLSNRDLADKLSISVDGIKKAKQRLKKKIADYENCSLTALH</sequence>
<dbReference type="InterPro" id="IPR016032">
    <property type="entry name" value="Sig_transdc_resp-reg_C-effctor"/>
</dbReference>
<dbReference type="GO" id="GO:0003677">
    <property type="term" value="F:DNA binding"/>
    <property type="evidence" value="ECO:0007669"/>
    <property type="project" value="InterPro"/>
</dbReference>
<protein>
    <submittedName>
        <fullName evidence="1">Uncharacterized protein</fullName>
    </submittedName>
</protein>